<dbReference type="InParanoid" id="A0A804M485"/>
<keyword evidence="2" id="KW-1185">Reference proteome</keyword>
<proteinExistence type="predicted"/>
<dbReference type="Proteomes" id="UP000007305">
    <property type="component" value="Chromosome 1"/>
</dbReference>
<dbReference type="Gramene" id="Zm00001eb057760_T001">
    <property type="protein sequence ID" value="Zm00001eb057760_P001"/>
    <property type="gene ID" value="Zm00001eb057760"/>
</dbReference>
<protein>
    <submittedName>
        <fullName evidence="1">Uncharacterized protein</fullName>
    </submittedName>
</protein>
<dbReference type="AlphaFoldDB" id="A0A804M485"/>
<sequence>MFFNFSEHRNRIFHGADLCPGIAIRKHNSSPKIAALALRSSHKAQELPEIPARRTSIADCPTGEVPQRERPRLRLTVTEQLLDLVPNNVSPHESRSVRRPWRQWNLQSRPPHVADVALVQKLVGEIRPAQEGHAVPHRLHRRVPAAVRQEAGDRVVRQHVLLRAPAHHAPARRGAAAELLKVLLARRPRPDHP</sequence>
<evidence type="ECO:0000313" key="1">
    <source>
        <dbReference type="EnsemblPlants" id="Zm00001eb057760_P001"/>
    </source>
</evidence>
<evidence type="ECO:0000313" key="2">
    <source>
        <dbReference type="Proteomes" id="UP000007305"/>
    </source>
</evidence>
<reference evidence="1" key="2">
    <citation type="submission" date="2019-07" db="EMBL/GenBank/DDBJ databases">
        <authorList>
            <person name="Seetharam A."/>
            <person name="Woodhouse M."/>
            <person name="Cannon E."/>
        </authorList>
    </citation>
    <scope>NUCLEOTIDE SEQUENCE [LARGE SCALE GENOMIC DNA]</scope>
    <source>
        <strain evidence="1">cv. B73</strain>
    </source>
</reference>
<dbReference type="EnsemblPlants" id="Zm00001eb057760_T001">
    <property type="protein sequence ID" value="Zm00001eb057760_P001"/>
    <property type="gene ID" value="Zm00001eb057760"/>
</dbReference>
<reference evidence="2" key="1">
    <citation type="submission" date="2015-12" db="EMBL/GenBank/DDBJ databases">
        <title>Update maize B73 reference genome by single molecule sequencing technologies.</title>
        <authorList>
            <consortium name="Maize Genome Sequencing Project"/>
            <person name="Ware D."/>
        </authorList>
    </citation>
    <scope>NUCLEOTIDE SEQUENCE [LARGE SCALE GENOMIC DNA]</scope>
    <source>
        <strain evidence="2">cv. B73</strain>
    </source>
</reference>
<accession>A0A804M485</accession>
<name>A0A804M485_MAIZE</name>
<reference evidence="1" key="3">
    <citation type="submission" date="2021-05" db="UniProtKB">
        <authorList>
            <consortium name="EnsemblPlants"/>
        </authorList>
    </citation>
    <scope>IDENTIFICATION</scope>
    <source>
        <strain evidence="1">cv. B73</strain>
    </source>
</reference>
<organism evidence="1 2">
    <name type="scientific">Zea mays</name>
    <name type="common">Maize</name>
    <dbReference type="NCBI Taxonomy" id="4577"/>
    <lineage>
        <taxon>Eukaryota</taxon>
        <taxon>Viridiplantae</taxon>
        <taxon>Streptophyta</taxon>
        <taxon>Embryophyta</taxon>
        <taxon>Tracheophyta</taxon>
        <taxon>Spermatophyta</taxon>
        <taxon>Magnoliopsida</taxon>
        <taxon>Liliopsida</taxon>
        <taxon>Poales</taxon>
        <taxon>Poaceae</taxon>
        <taxon>PACMAD clade</taxon>
        <taxon>Panicoideae</taxon>
        <taxon>Andropogonodae</taxon>
        <taxon>Andropogoneae</taxon>
        <taxon>Tripsacinae</taxon>
        <taxon>Zea</taxon>
    </lineage>
</organism>